<reference evidence="2 3" key="1">
    <citation type="submission" date="2015-07" db="EMBL/GenBank/DDBJ databases">
        <title>Comparative genomics of the Sigatoka disease complex on banana suggests a link between parallel evolutionary changes in Pseudocercospora fijiensis and Pseudocercospora eumusae and increased virulence on the banana host.</title>
        <authorList>
            <person name="Chang T.-C."/>
            <person name="Salvucci A."/>
            <person name="Crous P.W."/>
            <person name="Stergiopoulos I."/>
        </authorList>
    </citation>
    <scope>NUCLEOTIDE SEQUENCE [LARGE SCALE GENOMIC DNA]</scope>
    <source>
        <strain evidence="2 3">CBS 116634</strain>
    </source>
</reference>
<comment type="caution">
    <text evidence="2">The sequence shown here is derived from an EMBL/GenBank/DDBJ whole genome shotgun (WGS) entry which is preliminary data.</text>
</comment>
<name>A0A139IG34_9PEZI</name>
<evidence type="ECO:0000313" key="3">
    <source>
        <dbReference type="Proteomes" id="UP000073492"/>
    </source>
</evidence>
<dbReference type="AlphaFoldDB" id="A0A139IG34"/>
<gene>
    <name evidence="2" type="ORF">AC579_4164</name>
</gene>
<protein>
    <submittedName>
        <fullName evidence="2">Uncharacterized protein</fullName>
    </submittedName>
</protein>
<dbReference type="EMBL" id="LFZO01000113">
    <property type="protein sequence ID" value="KXT13506.1"/>
    <property type="molecule type" value="Genomic_DNA"/>
</dbReference>
<keyword evidence="3" id="KW-1185">Reference proteome</keyword>
<evidence type="ECO:0000256" key="1">
    <source>
        <dbReference type="SAM" id="MobiDB-lite"/>
    </source>
</evidence>
<sequence length="164" mass="18131">MHLSTCPQISRGGSDRQCTINTVWERTDLGVRAGDQLHRSMVMLTWKLFHGRHDLAAFETLAFGSSFPSTQSKNEWDDAARSPGQLLETKAFSNHLPAIWILPGSKSQATPPQVQNSASSNMMSTSQGTSTPHRLLYKKCSRDELKRFAQDRGLAVPNSSSQGE</sequence>
<proteinExistence type="predicted"/>
<feature type="compositionally biased region" description="Polar residues" evidence="1">
    <location>
        <begin position="105"/>
        <end position="132"/>
    </location>
</feature>
<feature type="region of interest" description="Disordered" evidence="1">
    <location>
        <begin position="103"/>
        <end position="135"/>
    </location>
</feature>
<dbReference type="Proteomes" id="UP000073492">
    <property type="component" value="Unassembled WGS sequence"/>
</dbReference>
<evidence type="ECO:0000313" key="2">
    <source>
        <dbReference type="EMBL" id="KXT13506.1"/>
    </source>
</evidence>
<organism evidence="2 3">
    <name type="scientific">Pseudocercospora musae</name>
    <dbReference type="NCBI Taxonomy" id="113226"/>
    <lineage>
        <taxon>Eukaryota</taxon>
        <taxon>Fungi</taxon>
        <taxon>Dikarya</taxon>
        <taxon>Ascomycota</taxon>
        <taxon>Pezizomycotina</taxon>
        <taxon>Dothideomycetes</taxon>
        <taxon>Dothideomycetidae</taxon>
        <taxon>Mycosphaerellales</taxon>
        <taxon>Mycosphaerellaceae</taxon>
        <taxon>Pseudocercospora</taxon>
    </lineage>
</organism>
<accession>A0A139IG34</accession>